<dbReference type="GO" id="GO:0016668">
    <property type="term" value="F:oxidoreductase activity, acting on a sulfur group of donors, NAD(P) as acceptor"/>
    <property type="evidence" value="ECO:0007669"/>
    <property type="project" value="InterPro"/>
</dbReference>
<comment type="similarity">
    <text evidence="1 11">Belongs to the class-I pyridine nucleotide-disulfide oxidoreductase family.</text>
</comment>
<evidence type="ECO:0000256" key="6">
    <source>
        <dbReference type="ARBA" id="ARBA00023157"/>
    </source>
</evidence>
<feature type="domain" description="FAD/NAD(P)-binding" evidence="13">
    <location>
        <begin position="8"/>
        <end position="316"/>
    </location>
</feature>
<evidence type="ECO:0000256" key="11">
    <source>
        <dbReference type="RuleBase" id="RU003691"/>
    </source>
</evidence>
<proteinExistence type="inferred from homology"/>
<sequence>MGSHLSVDLLVIGFGKGGKTLAAALGNRGRSVLLVEQSPAMYGGTCINVGCVPTKAMVYRSEQRRPGDDGVAAHNAAVAATAALTADLRAVNFGIFEPIPSATVLTGRAVFTGPTSVSVATADGEVTVTATDIVIGTGSVPAVPDIPGLRDCPVAVTSAELLERIPRPDRLVVLGGGYIGLEFASMMAGFGTEVTVLEHHAQILRAEDDDVAAAARDLLRRRGVDIITGAGIERVDSVDGGARVSYAVDGHLDTVDADTILVALGRVPDTAGLGLEAGGVRTTAEGAIVVDEFLRTSQPHVYAVGDVNGGPQFTYISLDDHRIVLDQLLGTADPRSTSQRLAVPNCLFLTPPLARVGITEREARQTGRDVRVAVSPVAKLATVPRARIVGETDGLMKLVVEAETDLILGAALLCHDAHEVINLVALAMRHGITATAMRDGIYTHPSMSEFFNQLLGMLR</sequence>
<feature type="binding site" evidence="9">
    <location>
        <position position="198"/>
    </location>
    <ligand>
        <name>NAD(+)</name>
        <dbReference type="ChEBI" id="CHEBI:57540"/>
    </ligand>
</feature>
<feature type="binding site" evidence="9">
    <location>
        <position position="265"/>
    </location>
    <ligand>
        <name>NAD(+)</name>
        <dbReference type="ChEBI" id="CHEBI:57540"/>
    </ligand>
</feature>
<keyword evidence="2 11" id="KW-0285">Flavoprotein</keyword>
<evidence type="ECO:0000256" key="2">
    <source>
        <dbReference type="ARBA" id="ARBA00022630"/>
    </source>
</evidence>
<dbReference type="InterPro" id="IPR012999">
    <property type="entry name" value="Pyr_OxRdtase_I_AS"/>
</dbReference>
<dbReference type="PANTHER" id="PTHR43014:SF4">
    <property type="entry name" value="PYRIDINE NUCLEOTIDE-DISULFIDE OXIDOREDUCTASE RCLA-RELATED"/>
    <property type="match status" value="1"/>
</dbReference>
<keyword evidence="4" id="KW-0521">NADP</keyword>
<dbReference type="FunFam" id="3.30.390.30:FF:000001">
    <property type="entry name" value="Dihydrolipoyl dehydrogenase"/>
    <property type="match status" value="1"/>
</dbReference>
<keyword evidence="7 11" id="KW-0676">Redox-active center</keyword>
<dbReference type="SUPFAM" id="SSF55424">
    <property type="entry name" value="FAD/NAD-linked reductases, dimerisation (C-terminal) domain"/>
    <property type="match status" value="1"/>
</dbReference>
<dbReference type="AlphaFoldDB" id="A0A1W9YRB1"/>
<dbReference type="InterPro" id="IPR036188">
    <property type="entry name" value="FAD/NAD-bd_sf"/>
</dbReference>
<gene>
    <name evidence="14" type="ORF">BST17_23345</name>
</gene>
<keyword evidence="9" id="KW-0520">NAD</keyword>
<feature type="binding site" evidence="9">
    <location>
        <begin position="175"/>
        <end position="182"/>
    </location>
    <ligand>
        <name>NAD(+)</name>
        <dbReference type="ChEBI" id="CHEBI:57540"/>
    </ligand>
</feature>
<evidence type="ECO:0000259" key="13">
    <source>
        <dbReference type="Pfam" id="PF07992"/>
    </source>
</evidence>
<keyword evidence="9" id="KW-0547">Nucleotide-binding</keyword>
<dbReference type="InterPro" id="IPR023753">
    <property type="entry name" value="FAD/NAD-binding_dom"/>
</dbReference>
<dbReference type="GO" id="GO:0050660">
    <property type="term" value="F:flavin adenine dinucleotide binding"/>
    <property type="evidence" value="ECO:0007669"/>
    <property type="project" value="TreeGrafter"/>
</dbReference>
<dbReference type="Gene3D" id="3.30.390.30">
    <property type="match status" value="1"/>
</dbReference>
<dbReference type="InterPro" id="IPR001100">
    <property type="entry name" value="Pyr_nuc-diS_OxRdtase"/>
</dbReference>
<dbReference type="PIRSF" id="PIRSF000350">
    <property type="entry name" value="Mercury_reductase_MerA"/>
    <property type="match status" value="1"/>
</dbReference>
<evidence type="ECO:0000256" key="5">
    <source>
        <dbReference type="ARBA" id="ARBA00023002"/>
    </source>
</evidence>
<dbReference type="PROSITE" id="PS00076">
    <property type="entry name" value="PYRIDINE_REDOX_1"/>
    <property type="match status" value="1"/>
</dbReference>
<evidence type="ECO:0000256" key="8">
    <source>
        <dbReference type="PIRSR" id="PIRSR000350-2"/>
    </source>
</evidence>
<dbReference type="OrthoDB" id="9800167at2"/>
<evidence type="ECO:0000313" key="15">
    <source>
        <dbReference type="Proteomes" id="UP000192366"/>
    </source>
</evidence>
<dbReference type="PANTHER" id="PTHR43014">
    <property type="entry name" value="MERCURIC REDUCTASE"/>
    <property type="match status" value="1"/>
</dbReference>
<evidence type="ECO:0000256" key="9">
    <source>
        <dbReference type="PIRSR" id="PIRSR000350-3"/>
    </source>
</evidence>
<evidence type="ECO:0000256" key="4">
    <source>
        <dbReference type="ARBA" id="ARBA00022857"/>
    </source>
</evidence>
<dbReference type="Gene3D" id="3.50.50.60">
    <property type="entry name" value="FAD/NAD(P)-binding domain"/>
    <property type="match status" value="2"/>
</dbReference>
<feature type="active site" description="Proton acceptor" evidence="8">
    <location>
        <position position="444"/>
    </location>
</feature>
<feature type="disulfide bond" description="Redox-active" evidence="10">
    <location>
        <begin position="46"/>
        <end position="51"/>
    </location>
</feature>
<dbReference type="EMBL" id="MVHJ01000028">
    <property type="protein sequence ID" value="ORA02507.1"/>
    <property type="molecule type" value="Genomic_DNA"/>
</dbReference>
<evidence type="ECO:0000259" key="12">
    <source>
        <dbReference type="Pfam" id="PF02852"/>
    </source>
</evidence>
<dbReference type="Pfam" id="PF07992">
    <property type="entry name" value="Pyr_redox_2"/>
    <property type="match status" value="1"/>
</dbReference>
<dbReference type="SUPFAM" id="SSF51905">
    <property type="entry name" value="FAD/NAD(P)-binding domain"/>
    <property type="match status" value="1"/>
</dbReference>
<dbReference type="PRINTS" id="PR00411">
    <property type="entry name" value="PNDRDTASEI"/>
</dbReference>
<keyword evidence="6" id="KW-1015">Disulfide bond</keyword>
<feature type="binding site" evidence="9">
    <location>
        <begin position="137"/>
        <end position="139"/>
    </location>
    <ligand>
        <name>FAD</name>
        <dbReference type="ChEBI" id="CHEBI:57692"/>
    </ligand>
</feature>
<dbReference type="Pfam" id="PF02852">
    <property type="entry name" value="Pyr_redox_dim"/>
    <property type="match status" value="1"/>
</dbReference>
<dbReference type="GO" id="GO:0003955">
    <property type="term" value="F:NAD(P)H dehydrogenase (quinone) activity"/>
    <property type="evidence" value="ECO:0007669"/>
    <property type="project" value="TreeGrafter"/>
</dbReference>
<evidence type="ECO:0000256" key="3">
    <source>
        <dbReference type="ARBA" id="ARBA00022827"/>
    </source>
</evidence>
<dbReference type="RefSeq" id="WP_083061314.1">
    <property type="nucleotide sequence ID" value="NZ_JACKVM010000011.1"/>
</dbReference>
<evidence type="ECO:0000256" key="1">
    <source>
        <dbReference type="ARBA" id="ARBA00007532"/>
    </source>
</evidence>
<keyword evidence="5 11" id="KW-0560">Oxidoreductase</keyword>
<keyword evidence="3 9" id="KW-0274">FAD</keyword>
<evidence type="ECO:0000313" key="14">
    <source>
        <dbReference type="EMBL" id="ORA02507.1"/>
    </source>
</evidence>
<accession>A0A1W9YRB1</accession>
<dbReference type="Proteomes" id="UP000192366">
    <property type="component" value="Unassembled WGS sequence"/>
</dbReference>
<dbReference type="InterPro" id="IPR016156">
    <property type="entry name" value="FAD/NAD-linked_Rdtase_dimer_sf"/>
</dbReference>
<evidence type="ECO:0000256" key="7">
    <source>
        <dbReference type="ARBA" id="ARBA00023284"/>
    </source>
</evidence>
<protein>
    <submittedName>
        <fullName evidence="14">Pyridine nucleotide-disulfide oxidoreductase</fullName>
    </submittedName>
</protein>
<feature type="binding site" evidence="9">
    <location>
        <position position="306"/>
    </location>
    <ligand>
        <name>FAD</name>
        <dbReference type="ChEBI" id="CHEBI:57692"/>
    </ligand>
</feature>
<organism evidence="14 15">
    <name type="scientific">Mycolicibacterium bacteremicum</name>
    <name type="common">Mycobacterium bacteremicum</name>
    <dbReference type="NCBI Taxonomy" id="564198"/>
    <lineage>
        <taxon>Bacteria</taxon>
        <taxon>Bacillati</taxon>
        <taxon>Actinomycetota</taxon>
        <taxon>Actinomycetes</taxon>
        <taxon>Mycobacteriales</taxon>
        <taxon>Mycobacteriaceae</taxon>
        <taxon>Mycolicibacterium</taxon>
    </lineage>
</organism>
<feature type="domain" description="Pyridine nucleotide-disulphide oxidoreductase dimerisation" evidence="12">
    <location>
        <begin position="343"/>
        <end position="453"/>
    </location>
</feature>
<name>A0A1W9YRB1_MYCBA</name>
<keyword evidence="15" id="KW-1185">Reference proteome</keyword>
<dbReference type="InterPro" id="IPR004099">
    <property type="entry name" value="Pyr_nucl-diS_OxRdtase_dimer"/>
</dbReference>
<evidence type="ECO:0000256" key="10">
    <source>
        <dbReference type="PIRSR" id="PIRSR000350-4"/>
    </source>
</evidence>
<comment type="caution">
    <text evidence="14">The sequence shown here is derived from an EMBL/GenBank/DDBJ whole genome shotgun (WGS) entry which is preliminary data.</text>
</comment>
<feature type="binding site" evidence="9">
    <location>
        <position position="55"/>
    </location>
    <ligand>
        <name>FAD</name>
        <dbReference type="ChEBI" id="CHEBI:57692"/>
    </ligand>
</feature>
<reference evidence="14 15" key="1">
    <citation type="submission" date="2017-02" db="EMBL/GenBank/DDBJ databases">
        <title>The new phylogeny of genus Mycobacterium.</title>
        <authorList>
            <person name="Tortoli E."/>
            <person name="Trovato A."/>
            <person name="Cirillo D.M."/>
        </authorList>
    </citation>
    <scope>NUCLEOTIDE SEQUENCE [LARGE SCALE GENOMIC DNA]</scope>
    <source>
        <strain evidence="14 15">DSM 45578</strain>
    </source>
</reference>
<comment type="cofactor">
    <cofactor evidence="9">
        <name>FAD</name>
        <dbReference type="ChEBI" id="CHEBI:57692"/>
    </cofactor>
    <text evidence="9">Binds 1 FAD per subunit.</text>
</comment>
<dbReference type="PRINTS" id="PR00368">
    <property type="entry name" value="FADPNR"/>
</dbReference>
<dbReference type="STRING" id="564198.BST17_23345"/>